<sequence>MAPPLYEIAEMTAEQKTAFYRRRRARNYAILGVLIALVVIFFMVSVARMGRS</sequence>
<gene>
    <name evidence="2" type="ORF">C8P66_11698</name>
</gene>
<dbReference type="Proteomes" id="UP000249688">
    <property type="component" value="Unassembled WGS sequence"/>
</dbReference>
<feature type="transmembrane region" description="Helical" evidence="1">
    <location>
        <begin position="28"/>
        <end position="47"/>
    </location>
</feature>
<reference evidence="2 3" key="1">
    <citation type="submission" date="2018-06" db="EMBL/GenBank/DDBJ databases">
        <title>Genomic Encyclopedia of Archaeal and Bacterial Type Strains, Phase II (KMG-II): from individual species to whole genera.</title>
        <authorList>
            <person name="Goeker M."/>
        </authorList>
    </citation>
    <scope>NUCLEOTIDE SEQUENCE [LARGE SCALE GENOMIC DNA]</scope>
    <source>
        <strain evidence="2 3">DSM 24525</strain>
    </source>
</reference>
<keyword evidence="3" id="KW-1185">Reference proteome</keyword>
<dbReference type="AlphaFoldDB" id="A0A2W7IUM5"/>
<keyword evidence="1" id="KW-0812">Transmembrane</keyword>
<keyword evidence="1" id="KW-0472">Membrane</keyword>
<keyword evidence="1" id="KW-1133">Transmembrane helix</keyword>
<name>A0A2W7IUM5_9PROT</name>
<dbReference type="EMBL" id="QKYU01000016">
    <property type="protein sequence ID" value="PZW43177.1"/>
    <property type="molecule type" value="Genomic_DNA"/>
</dbReference>
<comment type="caution">
    <text evidence="2">The sequence shown here is derived from an EMBL/GenBank/DDBJ whole genome shotgun (WGS) entry which is preliminary data.</text>
</comment>
<evidence type="ECO:0008006" key="4">
    <source>
        <dbReference type="Google" id="ProtNLM"/>
    </source>
</evidence>
<evidence type="ECO:0000313" key="3">
    <source>
        <dbReference type="Proteomes" id="UP000249688"/>
    </source>
</evidence>
<protein>
    <recommendedName>
        <fullName evidence="4">Protoheme IX farnesyltransferase</fullName>
    </recommendedName>
</protein>
<proteinExistence type="predicted"/>
<dbReference type="RefSeq" id="WP_158537258.1">
    <property type="nucleotide sequence ID" value="NZ_QKYU01000016.1"/>
</dbReference>
<organism evidence="2 3">
    <name type="scientific">Humitalea rosea</name>
    <dbReference type="NCBI Taxonomy" id="990373"/>
    <lineage>
        <taxon>Bacteria</taxon>
        <taxon>Pseudomonadati</taxon>
        <taxon>Pseudomonadota</taxon>
        <taxon>Alphaproteobacteria</taxon>
        <taxon>Acetobacterales</taxon>
        <taxon>Roseomonadaceae</taxon>
        <taxon>Humitalea</taxon>
    </lineage>
</organism>
<accession>A0A2W7IUM5</accession>
<evidence type="ECO:0000313" key="2">
    <source>
        <dbReference type="EMBL" id="PZW43177.1"/>
    </source>
</evidence>
<evidence type="ECO:0000256" key="1">
    <source>
        <dbReference type="SAM" id="Phobius"/>
    </source>
</evidence>